<feature type="domain" description="NERD" evidence="2">
    <location>
        <begin position="41"/>
        <end position="157"/>
    </location>
</feature>
<feature type="compositionally biased region" description="Basic residues" evidence="1">
    <location>
        <begin position="333"/>
        <end position="342"/>
    </location>
</feature>
<comment type="caution">
    <text evidence="3">The sequence shown here is derived from an EMBL/GenBank/DDBJ whole genome shotgun (WGS) entry which is preliminary data.</text>
</comment>
<dbReference type="OrthoDB" id="569879at2"/>
<gene>
    <name evidence="3" type="ORF">D8M04_06100</name>
</gene>
<dbReference type="AlphaFoldDB" id="A0A498DJW8"/>
<dbReference type="EMBL" id="RCHR01000002">
    <property type="protein sequence ID" value="RLL46772.1"/>
    <property type="molecule type" value="Genomic_DNA"/>
</dbReference>
<evidence type="ECO:0000256" key="1">
    <source>
        <dbReference type="SAM" id="MobiDB-lite"/>
    </source>
</evidence>
<name>A0A498DJW8_9BACI</name>
<proteinExistence type="predicted"/>
<dbReference type="InterPro" id="IPR011528">
    <property type="entry name" value="NERD"/>
</dbReference>
<evidence type="ECO:0000313" key="4">
    <source>
        <dbReference type="Proteomes" id="UP000270219"/>
    </source>
</evidence>
<reference evidence="3 4" key="1">
    <citation type="submission" date="2018-10" db="EMBL/GenBank/DDBJ databases">
        <title>Oceanobacillus sp. YLB-02 draft genome.</title>
        <authorList>
            <person name="Yu L."/>
        </authorList>
    </citation>
    <scope>NUCLEOTIDE SEQUENCE [LARGE SCALE GENOMIC DNA]</scope>
    <source>
        <strain evidence="3 4">YLB-02</strain>
    </source>
</reference>
<dbReference type="PROSITE" id="PS50965">
    <property type="entry name" value="NERD"/>
    <property type="match status" value="1"/>
</dbReference>
<dbReference type="Pfam" id="PF08378">
    <property type="entry name" value="NERD"/>
    <property type="match status" value="1"/>
</dbReference>
<feature type="region of interest" description="Disordered" evidence="1">
    <location>
        <begin position="313"/>
        <end position="342"/>
    </location>
</feature>
<protein>
    <submittedName>
        <fullName evidence="3">NERD domain-containing protein</fullName>
    </submittedName>
</protein>
<organism evidence="3 4">
    <name type="scientific">Oceanobacillus piezotolerans</name>
    <dbReference type="NCBI Taxonomy" id="2448030"/>
    <lineage>
        <taxon>Bacteria</taxon>
        <taxon>Bacillati</taxon>
        <taxon>Bacillota</taxon>
        <taxon>Bacilli</taxon>
        <taxon>Bacillales</taxon>
        <taxon>Bacillaceae</taxon>
        <taxon>Oceanobacillus</taxon>
    </lineage>
</organism>
<accession>A0A498DJW8</accession>
<keyword evidence="4" id="KW-1185">Reference proteome</keyword>
<sequence length="342" mass="40590">MYIPQRTKPLTLLCYEALFRMLKEKYRYNKILNQEYGHHLAGYLGERQIDYKLGAYPSKDLLYIQGLRLKNNNRFFQMDSVLLSTKFLLILEIKNWKGELTFNQETNNITQSYQNIEKSYQNPLLQVQTHEVQFIEWLQQATQLQSLPIESLAVISDSTTILKNPNNAPHLYNKLIYGDNIIPKIKELKDKYSRHVITKDNLKKLKQTLIQSDNPLHPDFIKQYRLSKDYFVNGIPCENCGHSPMHRYYKVWRCDHCDYRDQFAHVRKILDYFLLIQRTITNRECRKLLKIESPKTAYYILNSMNLKRTGRNSARKYHAPPPNQYPQDSSVPNKKKSIFSIT</sequence>
<dbReference type="Proteomes" id="UP000270219">
    <property type="component" value="Unassembled WGS sequence"/>
</dbReference>
<dbReference type="RefSeq" id="WP_121522023.1">
    <property type="nucleotide sequence ID" value="NZ_RCHR01000002.1"/>
</dbReference>
<evidence type="ECO:0000259" key="2">
    <source>
        <dbReference type="PROSITE" id="PS50965"/>
    </source>
</evidence>
<evidence type="ECO:0000313" key="3">
    <source>
        <dbReference type="EMBL" id="RLL46772.1"/>
    </source>
</evidence>